<dbReference type="AlphaFoldDB" id="A0A6A6B4X0"/>
<dbReference type="InterPro" id="IPR021514">
    <property type="entry name" value="DUF3176"/>
</dbReference>
<keyword evidence="1" id="KW-0812">Transmembrane</keyword>
<reference evidence="2" key="1">
    <citation type="journal article" date="2020" name="Stud. Mycol.">
        <title>101 Dothideomycetes genomes: a test case for predicting lifestyles and emergence of pathogens.</title>
        <authorList>
            <person name="Haridas S."/>
            <person name="Albert R."/>
            <person name="Binder M."/>
            <person name="Bloem J."/>
            <person name="Labutti K."/>
            <person name="Salamov A."/>
            <person name="Andreopoulos B."/>
            <person name="Baker S."/>
            <person name="Barry K."/>
            <person name="Bills G."/>
            <person name="Bluhm B."/>
            <person name="Cannon C."/>
            <person name="Castanera R."/>
            <person name="Culley D."/>
            <person name="Daum C."/>
            <person name="Ezra D."/>
            <person name="Gonzalez J."/>
            <person name="Henrissat B."/>
            <person name="Kuo A."/>
            <person name="Liang C."/>
            <person name="Lipzen A."/>
            <person name="Lutzoni F."/>
            <person name="Magnuson J."/>
            <person name="Mondo S."/>
            <person name="Nolan M."/>
            <person name="Ohm R."/>
            <person name="Pangilinan J."/>
            <person name="Park H.-J."/>
            <person name="Ramirez L."/>
            <person name="Alfaro M."/>
            <person name="Sun H."/>
            <person name="Tritt A."/>
            <person name="Yoshinaga Y."/>
            <person name="Zwiers L.-H."/>
            <person name="Turgeon B."/>
            <person name="Goodwin S."/>
            <person name="Spatafora J."/>
            <person name="Crous P."/>
            <person name="Grigoriev I."/>
        </authorList>
    </citation>
    <scope>NUCLEOTIDE SEQUENCE</scope>
    <source>
        <strain evidence="2">CBS 121167</strain>
    </source>
</reference>
<dbReference type="GeneID" id="54293401"/>
<feature type="transmembrane region" description="Helical" evidence="1">
    <location>
        <begin position="21"/>
        <end position="45"/>
    </location>
</feature>
<proteinExistence type="predicted"/>
<organism evidence="2 3">
    <name type="scientific">Aplosporella prunicola CBS 121167</name>
    <dbReference type="NCBI Taxonomy" id="1176127"/>
    <lineage>
        <taxon>Eukaryota</taxon>
        <taxon>Fungi</taxon>
        <taxon>Dikarya</taxon>
        <taxon>Ascomycota</taxon>
        <taxon>Pezizomycotina</taxon>
        <taxon>Dothideomycetes</taxon>
        <taxon>Dothideomycetes incertae sedis</taxon>
        <taxon>Botryosphaeriales</taxon>
        <taxon>Aplosporellaceae</taxon>
        <taxon>Aplosporella</taxon>
    </lineage>
</organism>
<gene>
    <name evidence="2" type="ORF">K452DRAFT_194004</name>
</gene>
<dbReference type="PANTHER" id="PTHR35394:SF5">
    <property type="entry name" value="DUF3176 DOMAIN-CONTAINING PROTEIN"/>
    <property type="match status" value="1"/>
</dbReference>
<feature type="non-terminal residue" evidence="2">
    <location>
        <position position="111"/>
    </location>
</feature>
<sequence length="111" mass="12449">RVPHKASVGSFGFLNFIRTQWLYEILASSTAILALVAIIVTLGTYDGRTLPKWPYRISVNALVSVFGVILKGLMLVPIAEGLSQLKWLWYSDPRPLNHFSKFDEASRGIWG</sequence>
<dbReference type="RefSeq" id="XP_033394915.1">
    <property type="nucleotide sequence ID" value="XM_033535905.1"/>
</dbReference>
<feature type="transmembrane region" description="Helical" evidence="1">
    <location>
        <begin position="57"/>
        <end position="79"/>
    </location>
</feature>
<keyword evidence="1" id="KW-0472">Membrane</keyword>
<accession>A0A6A6B4X0</accession>
<evidence type="ECO:0000313" key="2">
    <source>
        <dbReference type="EMBL" id="KAF2139202.1"/>
    </source>
</evidence>
<dbReference type="Pfam" id="PF11374">
    <property type="entry name" value="DUF3176"/>
    <property type="match status" value="1"/>
</dbReference>
<dbReference type="EMBL" id="ML995494">
    <property type="protein sequence ID" value="KAF2139202.1"/>
    <property type="molecule type" value="Genomic_DNA"/>
</dbReference>
<evidence type="ECO:0000313" key="3">
    <source>
        <dbReference type="Proteomes" id="UP000799438"/>
    </source>
</evidence>
<protein>
    <submittedName>
        <fullName evidence="2">Uncharacterized protein</fullName>
    </submittedName>
</protein>
<evidence type="ECO:0000256" key="1">
    <source>
        <dbReference type="SAM" id="Phobius"/>
    </source>
</evidence>
<keyword evidence="1" id="KW-1133">Transmembrane helix</keyword>
<feature type="non-terminal residue" evidence="2">
    <location>
        <position position="1"/>
    </location>
</feature>
<dbReference type="Proteomes" id="UP000799438">
    <property type="component" value="Unassembled WGS sequence"/>
</dbReference>
<dbReference type="OrthoDB" id="5242705at2759"/>
<name>A0A6A6B4X0_9PEZI</name>
<keyword evidence="3" id="KW-1185">Reference proteome</keyword>
<dbReference type="PANTHER" id="PTHR35394">
    <property type="entry name" value="DUF3176 DOMAIN-CONTAINING PROTEIN"/>
    <property type="match status" value="1"/>
</dbReference>